<evidence type="ECO:0000313" key="3">
    <source>
        <dbReference type="Proteomes" id="UP000028990"/>
    </source>
</evidence>
<reference evidence="2 3" key="1">
    <citation type="submission" date="2013-11" db="EMBL/GenBank/DDBJ databases">
        <title>The Damaraland mole rat (Fukomys damarensis) genome and evolution of African mole rats.</title>
        <authorList>
            <person name="Gladyshev V.N."/>
            <person name="Fang X."/>
        </authorList>
    </citation>
    <scope>NUCLEOTIDE SEQUENCE [LARGE SCALE GENOMIC DNA]</scope>
    <source>
        <tissue evidence="2">Liver</tissue>
    </source>
</reference>
<protein>
    <submittedName>
        <fullName evidence="2">Uncharacterized protein</fullName>
    </submittedName>
</protein>
<evidence type="ECO:0000256" key="1">
    <source>
        <dbReference type="SAM" id="MobiDB-lite"/>
    </source>
</evidence>
<feature type="compositionally biased region" description="Basic and acidic residues" evidence="1">
    <location>
        <begin position="32"/>
        <end position="44"/>
    </location>
</feature>
<feature type="compositionally biased region" description="Low complexity" evidence="1">
    <location>
        <begin position="249"/>
        <end position="265"/>
    </location>
</feature>
<feature type="compositionally biased region" description="Basic and acidic residues" evidence="1">
    <location>
        <begin position="159"/>
        <end position="174"/>
    </location>
</feature>
<feature type="compositionally biased region" description="Low complexity" evidence="1">
    <location>
        <begin position="186"/>
        <end position="202"/>
    </location>
</feature>
<dbReference type="Proteomes" id="UP000028990">
    <property type="component" value="Unassembled WGS sequence"/>
</dbReference>
<feature type="region of interest" description="Disordered" evidence="1">
    <location>
        <begin position="159"/>
        <end position="280"/>
    </location>
</feature>
<feature type="compositionally biased region" description="Basic and acidic residues" evidence="1">
    <location>
        <begin position="237"/>
        <end position="248"/>
    </location>
</feature>
<proteinExistence type="predicted"/>
<feature type="region of interest" description="Disordered" evidence="1">
    <location>
        <begin position="32"/>
        <end position="60"/>
    </location>
</feature>
<organism evidence="2 3">
    <name type="scientific">Fukomys damarensis</name>
    <name type="common">Damaraland mole rat</name>
    <name type="synonym">Cryptomys damarensis</name>
    <dbReference type="NCBI Taxonomy" id="885580"/>
    <lineage>
        <taxon>Eukaryota</taxon>
        <taxon>Metazoa</taxon>
        <taxon>Chordata</taxon>
        <taxon>Craniata</taxon>
        <taxon>Vertebrata</taxon>
        <taxon>Euteleostomi</taxon>
        <taxon>Mammalia</taxon>
        <taxon>Eutheria</taxon>
        <taxon>Euarchontoglires</taxon>
        <taxon>Glires</taxon>
        <taxon>Rodentia</taxon>
        <taxon>Hystricomorpha</taxon>
        <taxon>Bathyergidae</taxon>
        <taxon>Fukomys</taxon>
    </lineage>
</organism>
<dbReference type="EMBL" id="KN121576">
    <property type="protein sequence ID" value="KFO36002.1"/>
    <property type="molecule type" value="Genomic_DNA"/>
</dbReference>
<accession>A0A091DY26</accession>
<name>A0A091DY26_FUKDA</name>
<keyword evidence="3" id="KW-1185">Reference proteome</keyword>
<gene>
    <name evidence="2" type="ORF">H920_02585</name>
</gene>
<dbReference type="AlphaFoldDB" id="A0A091DY26"/>
<sequence length="280" mass="31052">MYTKPSQSARWRLPSPRCASVKSDLQQIHDQRRLEGVGKTERGQHPVCQRGAPREEAGTDPQTMELLVSGNREQRFRDQKTDAQSVEFQAHRRISVKRRLQAGKASEGVVLRKEFGGVAIVREEEEEEKSGKETQECKCRKSGKRAMYSSYRRRQYLEKPVRKEAFEEGKRPENPEEEGCSAASKARLLSPAGLAGLGAHQAALRKPKQERQDSGPLGDVRSQRAPGCGTLGGKGLCGERERALRLRGGEQTSRAATGPGARTTAHTLVEANRTTTPLLR</sequence>
<evidence type="ECO:0000313" key="2">
    <source>
        <dbReference type="EMBL" id="KFO36002.1"/>
    </source>
</evidence>